<evidence type="ECO:0000256" key="7">
    <source>
        <dbReference type="ARBA" id="ARBA00022679"/>
    </source>
</evidence>
<dbReference type="PANTHER" id="PTHR14269:SF61">
    <property type="entry name" value="CDP-DIACYLGLYCEROL--SERINE O-PHOSPHATIDYLTRANSFERASE"/>
    <property type="match status" value="1"/>
</dbReference>
<evidence type="ECO:0000256" key="10">
    <source>
        <dbReference type="ARBA" id="ARBA00023098"/>
    </source>
</evidence>
<evidence type="ECO:0000256" key="13">
    <source>
        <dbReference type="ARBA" id="ARBA00023264"/>
    </source>
</evidence>
<dbReference type="PROSITE" id="PS00379">
    <property type="entry name" value="CDP_ALCOHOL_P_TRANSF"/>
    <property type="match status" value="1"/>
</dbReference>
<dbReference type="GO" id="GO:0003882">
    <property type="term" value="F:CDP-diacylglycerol-serine O-phosphatidyltransferase activity"/>
    <property type="evidence" value="ECO:0007669"/>
    <property type="project" value="UniProtKB-EC"/>
</dbReference>
<dbReference type="InterPro" id="IPR050324">
    <property type="entry name" value="CDP-alcohol_PTase-I"/>
</dbReference>
<keyword evidence="7 15" id="KW-0808">Transferase</keyword>
<dbReference type="InterPro" id="IPR000462">
    <property type="entry name" value="CDP-OH_P_trans"/>
</dbReference>
<evidence type="ECO:0000256" key="2">
    <source>
        <dbReference type="ARBA" id="ARBA00004127"/>
    </source>
</evidence>
<keyword evidence="9 16" id="KW-1133">Transmembrane helix</keyword>
<comment type="subcellular location">
    <subcellularLocation>
        <location evidence="2">Endomembrane system</location>
        <topology evidence="2">Multi-pass membrane protein</topology>
    </subcellularLocation>
</comment>
<keyword evidence="8 16" id="KW-0812">Transmembrane</keyword>
<comment type="similarity">
    <text evidence="3 15">Belongs to the CDP-alcohol phosphatidyltransferase class-I family.</text>
</comment>
<protein>
    <recommendedName>
        <fullName evidence="5">CDP-diacylglycerol--serine O-phosphatidyltransferase</fullName>
        <ecNumber evidence="4">2.7.8.8</ecNumber>
    </recommendedName>
    <alternativeName>
        <fullName evidence="14">Phosphatidylserine synthase</fullName>
    </alternativeName>
</protein>
<evidence type="ECO:0000256" key="6">
    <source>
        <dbReference type="ARBA" id="ARBA00022516"/>
    </source>
</evidence>
<dbReference type="AlphaFoldDB" id="A0A0Q3TKE0"/>
<dbReference type="PATRIC" id="fig|157838.3.peg.3049"/>
<dbReference type="Proteomes" id="UP000051888">
    <property type="component" value="Unassembled WGS sequence"/>
</dbReference>
<dbReference type="RefSeq" id="WP_055740219.1">
    <property type="nucleotide sequence ID" value="NZ_JAAIWL010000008.1"/>
</dbReference>
<keyword evidence="12" id="KW-0594">Phospholipid biosynthesis</keyword>
<evidence type="ECO:0000256" key="14">
    <source>
        <dbReference type="ARBA" id="ARBA00032361"/>
    </source>
</evidence>
<dbReference type="GO" id="GO:0012505">
    <property type="term" value="C:endomembrane system"/>
    <property type="evidence" value="ECO:0007669"/>
    <property type="project" value="UniProtKB-SubCell"/>
</dbReference>
<dbReference type="NCBIfam" id="TIGR00473">
    <property type="entry name" value="pssA"/>
    <property type="match status" value="1"/>
</dbReference>
<dbReference type="GO" id="GO:0008654">
    <property type="term" value="P:phospholipid biosynthetic process"/>
    <property type="evidence" value="ECO:0007669"/>
    <property type="project" value="UniProtKB-KW"/>
</dbReference>
<evidence type="ECO:0000313" key="17">
    <source>
        <dbReference type="EMBL" id="KQL54448.1"/>
    </source>
</evidence>
<keyword evidence="18" id="KW-1185">Reference proteome</keyword>
<evidence type="ECO:0000256" key="16">
    <source>
        <dbReference type="SAM" id="Phobius"/>
    </source>
</evidence>
<evidence type="ECO:0000256" key="15">
    <source>
        <dbReference type="RuleBase" id="RU003750"/>
    </source>
</evidence>
<dbReference type="STRING" id="157838.AN964_13720"/>
<reference evidence="17 18" key="1">
    <citation type="submission" date="2015-09" db="EMBL/GenBank/DDBJ databases">
        <title>Genome sequencing project for genomic taxonomy and phylogenomics of Bacillus-like bacteria.</title>
        <authorList>
            <person name="Liu B."/>
            <person name="Wang J."/>
            <person name="Zhu Y."/>
            <person name="Liu G."/>
            <person name="Chen Q."/>
            <person name="Chen Z."/>
            <person name="Lan J."/>
            <person name="Che J."/>
            <person name="Ge C."/>
            <person name="Shi H."/>
            <person name="Pan Z."/>
            <person name="Liu X."/>
        </authorList>
    </citation>
    <scope>NUCLEOTIDE SEQUENCE [LARGE SCALE GENOMIC DNA]</scope>
    <source>
        <strain evidence="17 18">LMG 18435</strain>
    </source>
</reference>
<keyword evidence="11 16" id="KW-0472">Membrane</keyword>
<comment type="caution">
    <text evidence="17">The sequence shown here is derived from an EMBL/GenBank/DDBJ whole genome shotgun (WGS) entry which is preliminary data.</text>
</comment>
<evidence type="ECO:0000256" key="3">
    <source>
        <dbReference type="ARBA" id="ARBA00010441"/>
    </source>
</evidence>
<evidence type="ECO:0000256" key="11">
    <source>
        <dbReference type="ARBA" id="ARBA00023136"/>
    </source>
</evidence>
<evidence type="ECO:0000256" key="4">
    <source>
        <dbReference type="ARBA" id="ARBA00013174"/>
    </source>
</evidence>
<evidence type="ECO:0000313" key="18">
    <source>
        <dbReference type="Proteomes" id="UP000051888"/>
    </source>
</evidence>
<keyword evidence="6" id="KW-0444">Lipid biosynthesis</keyword>
<dbReference type="PANTHER" id="PTHR14269">
    <property type="entry name" value="CDP-DIACYLGLYCEROL--GLYCEROL-3-PHOSPHATE 3-PHOSPHATIDYLTRANSFERASE-RELATED"/>
    <property type="match status" value="1"/>
</dbReference>
<sequence>MFQLLSRSLPNLFTLGNLICGVSAITLNNEGFIREAALVIFLAALFDFFDGRVARKLKVNSEFGVELDSLADVVSFGVAPALIFHTITPHSIFAQLAFILFPTLGALRLARFSAKPTVGHFIGIPITLAGLIVAGMEVFLYTNTWIVLILAILMISPIKVKKF</sequence>
<dbReference type="InterPro" id="IPR004533">
    <property type="entry name" value="CDP-diaglyc--ser_O-PTrfase"/>
</dbReference>
<dbReference type="InterPro" id="IPR048254">
    <property type="entry name" value="CDP_ALCOHOL_P_TRANSF_CS"/>
</dbReference>
<dbReference type="EMBL" id="LJJC01000004">
    <property type="protein sequence ID" value="KQL54448.1"/>
    <property type="molecule type" value="Genomic_DNA"/>
</dbReference>
<dbReference type="Pfam" id="PF01066">
    <property type="entry name" value="CDP-OH_P_transf"/>
    <property type="match status" value="1"/>
</dbReference>
<keyword evidence="13" id="KW-1208">Phospholipid metabolism</keyword>
<organism evidence="17 18">
    <name type="scientific">Heyndrickxia shackletonii</name>
    <dbReference type="NCBI Taxonomy" id="157838"/>
    <lineage>
        <taxon>Bacteria</taxon>
        <taxon>Bacillati</taxon>
        <taxon>Bacillota</taxon>
        <taxon>Bacilli</taxon>
        <taxon>Bacillales</taxon>
        <taxon>Bacillaceae</taxon>
        <taxon>Heyndrickxia</taxon>
    </lineage>
</organism>
<accession>A0A0Q3TKE0</accession>
<feature type="transmembrane region" description="Helical" evidence="16">
    <location>
        <begin position="93"/>
        <end position="110"/>
    </location>
</feature>
<feature type="transmembrane region" description="Helical" evidence="16">
    <location>
        <begin position="117"/>
        <end position="136"/>
    </location>
</feature>
<comment type="catalytic activity">
    <reaction evidence="1">
        <text>a CDP-1,2-diacyl-sn-glycerol + L-serine = a 1,2-diacyl-sn-glycero-3-phospho-L-serine + CMP + H(+)</text>
        <dbReference type="Rhea" id="RHEA:16913"/>
        <dbReference type="ChEBI" id="CHEBI:15378"/>
        <dbReference type="ChEBI" id="CHEBI:33384"/>
        <dbReference type="ChEBI" id="CHEBI:57262"/>
        <dbReference type="ChEBI" id="CHEBI:58332"/>
        <dbReference type="ChEBI" id="CHEBI:60377"/>
        <dbReference type="EC" id="2.7.8.8"/>
    </reaction>
</comment>
<dbReference type="EC" id="2.7.8.8" evidence="4"/>
<dbReference type="InterPro" id="IPR043130">
    <property type="entry name" value="CDP-OH_PTrfase_TM_dom"/>
</dbReference>
<evidence type="ECO:0000256" key="8">
    <source>
        <dbReference type="ARBA" id="ARBA00022692"/>
    </source>
</evidence>
<evidence type="ECO:0000256" key="5">
    <source>
        <dbReference type="ARBA" id="ARBA00017171"/>
    </source>
</evidence>
<dbReference type="Gene3D" id="1.20.120.1760">
    <property type="match status" value="1"/>
</dbReference>
<dbReference type="GO" id="GO:0016020">
    <property type="term" value="C:membrane"/>
    <property type="evidence" value="ECO:0007669"/>
    <property type="project" value="InterPro"/>
</dbReference>
<keyword evidence="10" id="KW-0443">Lipid metabolism</keyword>
<gene>
    <name evidence="17" type="ORF">AN964_13720</name>
</gene>
<evidence type="ECO:0000256" key="12">
    <source>
        <dbReference type="ARBA" id="ARBA00023209"/>
    </source>
</evidence>
<evidence type="ECO:0000256" key="1">
    <source>
        <dbReference type="ARBA" id="ARBA00000287"/>
    </source>
</evidence>
<proteinExistence type="inferred from homology"/>
<evidence type="ECO:0000256" key="9">
    <source>
        <dbReference type="ARBA" id="ARBA00022989"/>
    </source>
</evidence>
<dbReference type="OrthoDB" id="9777147at2"/>
<name>A0A0Q3TKE0_9BACI</name>
<feature type="transmembrane region" description="Helical" evidence="16">
    <location>
        <begin position="142"/>
        <end position="160"/>
    </location>
</feature>